<dbReference type="Proteomes" id="UP000694865">
    <property type="component" value="Unplaced"/>
</dbReference>
<feature type="domain" description="SBF1/SBF2" evidence="2">
    <location>
        <begin position="217"/>
        <end position="358"/>
    </location>
</feature>
<evidence type="ECO:0000313" key="3">
    <source>
        <dbReference type="Proteomes" id="UP000694865"/>
    </source>
</evidence>
<dbReference type="InterPro" id="IPR039872">
    <property type="entry name" value="KIAA0513"/>
</dbReference>
<proteinExistence type="predicted"/>
<feature type="compositionally biased region" description="Polar residues" evidence="1">
    <location>
        <begin position="436"/>
        <end position="448"/>
    </location>
</feature>
<evidence type="ECO:0000256" key="1">
    <source>
        <dbReference type="SAM" id="MobiDB-lite"/>
    </source>
</evidence>
<dbReference type="InterPro" id="IPR022096">
    <property type="entry name" value="SBF1/SBF2"/>
</dbReference>
<feature type="compositionally biased region" description="Basic residues" evidence="1">
    <location>
        <begin position="452"/>
        <end position="463"/>
    </location>
</feature>
<evidence type="ECO:0000259" key="2">
    <source>
        <dbReference type="Pfam" id="PF12335"/>
    </source>
</evidence>
<evidence type="ECO:0000313" key="4">
    <source>
        <dbReference type="RefSeq" id="XP_006816951.1"/>
    </source>
</evidence>
<feature type="compositionally biased region" description="Basic and acidic residues" evidence="1">
    <location>
        <begin position="8"/>
        <end position="29"/>
    </location>
</feature>
<dbReference type="Pfam" id="PF12335">
    <property type="entry name" value="SBF2"/>
    <property type="match status" value="1"/>
</dbReference>
<feature type="region of interest" description="Disordered" evidence="1">
    <location>
        <begin position="1"/>
        <end position="50"/>
    </location>
</feature>
<sequence>MAECNVDDESKGAKVKHDDVIPGSERENGKSPLNNDGSESENEELNWKYPRDRNSGDSGCLCNGTLDTSLTKLVTNGNSDSEELNEVDDDVFMHSDDLNSDCEGGDMLATEKAIHLCNGTMDMAVNVSACQPCGTDPVCAIIKQDFSNEHDSLTVYSVNSACRVFDFIDESTEADSMPLGENGSLSECSDSSWNSTFSTESHQDELSVQCKEFMAIFVHLIFSNSGSITQTEKAKFGRLCQHSAGRLWFSRHVNAQRVNSQKVSEQIFYRLVQFFAVCLFECDNADDFVPAKSLMNMCFTFYHEHEGFPRNEAKTTRGYLYSFLKDQPIWQSLRFWNAAFFDAVHCEREQRSPIHRENWRRMTSAEREDTLQQDENITFGQLVTFTNNMMSFGLTKDLCLKFFEKQSVIGNLSEDQKKLIKDNIEELSKSQRKSVESSASRGILSSLNIMKRSSRRRSKSKST</sequence>
<organism evidence="3 4">
    <name type="scientific">Saccoglossus kowalevskii</name>
    <name type="common">Acorn worm</name>
    <dbReference type="NCBI Taxonomy" id="10224"/>
    <lineage>
        <taxon>Eukaryota</taxon>
        <taxon>Metazoa</taxon>
        <taxon>Hemichordata</taxon>
        <taxon>Enteropneusta</taxon>
        <taxon>Harrimaniidae</taxon>
        <taxon>Saccoglossus</taxon>
    </lineage>
</organism>
<protein>
    <submittedName>
        <fullName evidence="4">Uncharacterized protein KIAA0513-like</fullName>
    </submittedName>
</protein>
<reference evidence="4" key="1">
    <citation type="submission" date="2025-08" db="UniProtKB">
        <authorList>
            <consortium name="RefSeq"/>
        </authorList>
    </citation>
    <scope>IDENTIFICATION</scope>
    <source>
        <tissue evidence="4">Testes</tissue>
    </source>
</reference>
<gene>
    <name evidence="4" type="primary">LOC102805805</name>
</gene>
<dbReference type="PANTHER" id="PTHR13663">
    <property type="entry name" value="SIMILAR TO RIKEN CDNA 6430548M08"/>
    <property type="match status" value="1"/>
</dbReference>
<accession>A0ABM0MAB0</accession>
<dbReference type="PANTHER" id="PTHR13663:SF2">
    <property type="entry name" value="SIMILAR TO RIKEN CDNA 6430548M08"/>
    <property type="match status" value="1"/>
</dbReference>
<feature type="region of interest" description="Disordered" evidence="1">
    <location>
        <begin position="430"/>
        <end position="463"/>
    </location>
</feature>
<keyword evidence="3" id="KW-1185">Reference proteome</keyword>
<dbReference type="GeneID" id="102805805"/>
<name>A0ABM0MAB0_SACKO</name>
<dbReference type="RefSeq" id="XP_006816951.1">
    <property type="nucleotide sequence ID" value="XM_006816888.1"/>
</dbReference>